<sequence length="707" mass="77293">MSSQAHDIYGGASRKRPHEMVNENGTMNSAPPAQEPRLIGDSHHLIGQFLQNMNAQQIQGIAPFGQALAQAQVTIQNNGAPGPAAPTTQAQAPQGSVPINMMIPFQQIQAPNGSVTAAQQQAHVADLVRQLANAQANAHNIQATQVSAPAPFALPHASAPAPPQQVNQPACFPVNQMMYVNQTPVAAPFAPQQQPMTQPQQHNMTPNSQPGQLRPFGMEPQELLNYAVMVNILHNSTAQVNNNALSNLLLNQPHNSQIPQANTIQPAQQGVVQGMQGYAGFNNSVAAAAPPPLPNPIIQQAAFAMNQTGGALSNEHTVSPSLPSESNYNTAGSITGQVTIPSHVIEAQKIDPQMRCMPLWTHQDQSRLSTQQCWLRKQIETFPATQRDVRRHTRGRNRILKLGQVGIQCIHCRNLPQEGRGKGSSYFLSSTKGIYQAAQNILAYHFKEDTCPIISQKLLQEMKDAGSAGCPRHLAPKAGKSRSGGGKSFWEDAAVRITGLVDTTVGIRYSDDRQNYRPLESVTVGLTENLFNGINYCSSESVLVSREDKSSVSDFCFILLSQFVPYADDSRKSNSELNEDRDSDLEDDEEARRVGIVCRFCKGVSFEGKHRDGVFLSIKPSTMMRNKQMTKLHNHLLSCRYVPEELKKTIVNAKEMHLPQSDQLKRGWKKVFFENVCLRLKSTLDAAGDSSGGEMSSLSGANEMTRL</sequence>
<feature type="region of interest" description="Disordered" evidence="2">
    <location>
        <begin position="687"/>
        <end position="707"/>
    </location>
</feature>
<feature type="compositionally biased region" description="Polar residues" evidence="2">
    <location>
        <begin position="693"/>
        <end position="707"/>
    </location>
</feature>
<evidence type="ECO:0000313" key="3">
    <source>
        <dbReference type="EMBL" id="KAL3795588.1"/>
    </source>
</evidence>
<feature type="coiled-coil region" evidence="1">
    <location>
        <begin position="117"/>
        <end position="144"/>
    </location>
</feature>
<comment type="caution">
    <text evidence="3">The sequence shown here is derived from an EMBL/GenBank/DDBJ whole genome shotgun (WGS) entry which is preliminary data.</text>
</comment>
<proteinExistence type="predicted"/>
<dbReference type="AlphaFoldDB" id="A0ABD3Q5P4"/>
<evidence type="ECO:0000256" key="1">
    <source>
        <dbReference type="SAM" id="Coils"/>
    </source>
</evidence>
<evidence type="ECO:0000313" key="4">
    <source>
        <dbReference type="Proteomes" id="UP001530400"/>
    </source>
</evidence>
<name>A0ABD3Q5P4_9STRA</name>
<keyword evidence="4" id="KW-1185">Reference proteome</keyword>
<organism evidence="3 4">
    <name type="scientific">Cyclotella atomus</name>
    <dbReference type="NCBI Taxonomy" id="382360"/>
    <lineage>
        <taxon>Eukaryota</taxon>
        <taxon>Sar</taxon>
        <taxon>Stramenopiles</taxon>
        <taxon>Ochrophyta</taxon>
        <taxon>Bacillariophyta</taxon>
        <taxon>Coscinodiscophyceae</taxon>
        <taxon>Thalassiosirophycidae</taxon>
        <taxon>Stephanodiscales</taxon>
        <taxon>Stephanodiscaceae</taxon>
        <taxon>Cyclotella</taxon>
    </lineage>
</organism>
<accession>A0ABD3Q5P4</accession>
<dbReference type="Proteomes" id="UP001530400">
    <property type="component" value="Unassembled WGS sequence"/>
</dbReference>
<gene>
    <name evidence="3" type="ORF">ACHAWO_001583</name>
</gene>
<feature type="region of interest" description="Disordered" evidence="2">
    <location>
        <begin position="1"/>
        <end position="38"/>
    </location>
</feature>
<evidence type="ECO:0000256" key="2">
    <source>
        <dbReference type="SAM" id="MobiDB-lite"/>
    </source>
</evidence>
<dbReference type="EMBL" id="JALLPJ020000313">
    <property type="protein sequence ID" value="KAL3795588.1"/>
    <property type="molecule type" value="Genomic_DNA"/>
</dbReference>
<protein>
    <submittedName>
        <fullName evidence="3">Uncharacterized protein</fullName>
    </submittedName>
</protein>
<keyword evidence="1" id="KW-0175">Coiled coil</keyword>
<reference evidence="3 4" key="1">
    <citation type="submission" date="2024-10" db="EMBL/GenBank/DDBJ databases">
        <title>Updated reference genomes for cyclostephanoid diatoms.</title>
        <authorList>
            <person name="Roberts W.R."/>
            <person name="Alverson A.J."/>
        </authorList>
    </citation>
    <scope>NUCLEOTIDE SEQUENCE [LARGE SCALE GENOMIC DNA]</scope>
    <source>
        <strain evidence="3 4">AJA010-31</strain>
    </source>
</reference>